<reference evidence="3 4" key="1">
    <citation type="submission" date="2019-11" db="EMBL/GenBank/DDBJ databases">
        <title>Type strains purchased from KCTC, JCM and DSMZ.</title>
        <authorList>
            <person name="Lu H."/>
        </authorList>
    </citation>
    <scope>NUCLEOTIDE SEQUENCE [LARGE SCALE GENOMIC DNA]</scope>
    <source>
        <strain evidence="3 4">JCM 31587</strain>
    </source>
</reference>
<feature type="signal peptide" evidence="1">
    <location>
        <begin position="1"/>
        <end position="23"/>
    </location>
</feature>
<evidence type="ECO:0000256" key="1">
    <source>
        <dbReference type="SAM" id="SignalP"/>
    </source>
</evidence>
<evidence type="ECO:0000313" key="3">
    <source>
        <dbReference type="EMBL" id="MTW13756.1"/>
    </source>
</evidence>
<keyword evidence="4" id="KW-1185">Reference proteome</keyword>
<dbReference type="OrthoDB" id="8756331at2"/>
<sequence length="205" mass="20997">MCAIARKLLMAAASLVLAASAFGATVIGNASTHDVTLNGADADAFVFTPGWNPHSGPNGDTSGFGCVFDGFGSGPWTLLDRYGLNAAFSNAGALQFGFAMNSGTAGTWSVHNAGAAGTVLDLVLAMHAGDGGAGFLFNDLAINAGQTLNGSWRIEWFTGNNLATPDFSNLALFARNVAAVPEPGEYLMLLLGLGVLVLARRDRAA</sequence>
<accession>A0A6L6QPZ9</accession>
<feature type="chain" id="PRO_5026708316" evidence="1">
    <location>
        <begin position="24"/>
        <end position="205"/>
    </location>
</feature>
<feature type="domain" description="Ice-binding protein C-terminal" evidence="2">
    <location>
        <begin position="179"/>
        <end position="203"/>
    </location>
</feature>
<evidence type="ECO:0000259" key="2">
    <source>
        <dbReference type="Pfam" id="PF07589"/>
    </source>
</evidence>
<gene>
    <name evidence="3" type="ORF">GM658_24395</name>
</gene>
<name>A0A6L6QPZ9_9BURK</name>
<proteinExistence type="predicted"/>
<dbReference type="InterPro" id="IPR013424">
    <property type="entry name" value="Ice-binding_C"/>
</dbReference>
<keyword evidence="1" id="KW-0732">Signal</keyword>
<comment type="caution">
    <text evidence="3">The sequence shown here is derived from an EMBL/GenBank/DDBJ whole genome shotgun (WGS) entry which is preliminary data.</text>
</comment>
<dbReference type="Proteomes" id="UP000472320">
    <property type="component" value="Unassembled WGS sequence"/>
</dbReference>
<dbReference type="AlphaFoldDB" id="A0A6L6QPZ9"/>
<protein>
    <submittedName>
        <fullName evidence="3">PEP-CTERM sorting domain-containing protein</fullName>
    </submittedName>
</protein>
<organism evidence="3 4">
    <name type="scientific">Massilia eburnea</name>
    <dbReference type="NCBI Taxonomy" id="1776165"/>
    <lineage>
        <taxon>Bacteria</taxon>
        <taxon>Pseudomonadati</taxon>
        <taxon>Pseudomonadota</taxon>
        <taxon>Betaproteobacteria</taxon>
        <taxon>Burkholderiales</taxon>
        <taxon>Oxalobacteraceae</taxon>
        <taxon>Telluria group</taxon>
        <taxon>Massilia</taxon>
    </lineage>
</organism>
<dbReference type="NCBIfam" id="TIGR02595">
    <property type="entry name" value="PEP_CTERM"/>
    <property type="match status" value="1"/>
</dbReference>
<dbReference type="RefSeq" id="WP_155456667.1">
    <property type="nucleotide sequence ID" value="NZ_WNKX01000026.1"/>
</dbReference>
<dbReference type="EMBL" id="WNKX01000026">
    <property type="protein sequence ID" value="MTW13756.1"/>
    <property type="molecule type" value="Genomic_DNA"/>
</dbReference>
<dbReference type="Pfam" id="PF07589">
    <property type="entry name" value="PEP-CTERM"/>
    <property type="match status" value="1"/>
</dbReference>
<evidence type="ECO:0000313" key="4">
    <source>
        <dbReference type="Proteomes" id="UP000472320"/>
    </source>
</evidence>